<dbReference type="InterPro" id="IPR045190">
    <property type="entry name" value="MCCB/AccD1-like"/>
</dbReference>
<comment type="catalytic activity">
    <reaction evidence="2 14">
        <text>(6R)-NADPHX = (6S)-NADPHX</text>
        <dbReference type="Rhea" id="RHEA:32227"/>
        <dbReference type="ChEBI" id="CHEBI:64076"/>
        <dbReference type="ChEBI" id="CHEBI:64077"/>
        <dbReference type="EC" id="5.1.99.6"/>
    </reaction>
</comment>
<dbReference type="SUPFAM" id="SSF48208">
    <property type="entry name" value="Six-hairpin glycosidases"/>
    <property type="match status" value="1"/>
</dbReference>
<accession>A0A9Q9DQE4</accession>
<dbReference type="GO" id="GO:0006552">
    <property type="term" value="P:L-leucine catabolic process"/>
    <property type="evidence" value="ECO:0007669"/>
    <property type="project" value="TreeGrafter"/>
</dbReference>
<keyword evidence="14" id="KW-0496">Mitochondrion</keyword>
<evidence type="ECO:0000256" key="10">
    <source>
        <dbReference type="ARBA" id="ARBA00023027"/>
    </source>
</evidence>
<protein>
    <recommendedName>
        <fullName evidence="14">NAD(P)H-hydrate epimerase</fullName>
        <ecNumber evidence="14">5.1.99.6</ecNumber>
    </recommendedName>
    <alternativeName>
        <fullName evidence="14">NAD(P)HX epimerase</fullName>
    </alternativeName>
</protein>
<keyword evidence="14" id="KW-0963">Cytoplasm</keyword>
<dbReference type="GO" id="GO:0008496">
    <property type="term" value="F:mannan endo-1,6-alpha-mannosidase activity"/>
    <property type="evidence" value="ECO:0007669"/>
    <property type="project" value="UniProtKB-EC"/>
</dbReference>
<evidence type="ECO:0000256" key="13">
    <source>
        <dbReference type="ARBA" id="ARBA00052347"/>
    </source>
</evidence>
<dbReference type="InterPro" id="IPR011762">
    <property type="entry name" value="COA_CT_N"/>
</dbReference>
<dbReference type="Pfam" id="PF03853">
    <property type="entry name" value="YjeF_N"/>
    <property type="match status" value="1"/>
</dbReference>
<dbReference type="InterPro" id="IPR004443">
    <property type="entry name" value="YjeF_N_dom"/>
</dbReference>
<comment type="caution">
    <text evidence="14">Lacks conserved residue(s) required for the propagation of feature annotation.</text>
</comment>
<keyword evidence="16" id="KW-1133">Transmembrane helix</keyword>
<gene>
    <name evidence="20" type="ORF">yc1106_02299</name>
</gene>
<dbReference type="FunFam" id="3.90.226.10:FF:000004">
    <property type="entry name" value="Methylcrotonoyl-CoA carboxylase beta chain"/>
    <property type="match status" value="1"/>
</dbReference>
<dbReference type="PANTHER" id="PTHR22855">
    <property type="entry name" value="ACETYL, PROPIONYL, PYRUVATE, AND GLUTACONYL CARBOXYLASE-RELATED"/>
    <property type="match status" value="1"/>
</dbReference>
<evidence type="ECO:0000313" key="20">
    <source>
        <dbReference type="EMBL" id="USP75025.1"/>
    </source>
</evidence>
<evidence type="ECO:0000256" key="5">
    <source>
        <dbReference type="ARBA" id="ARBA00009699"/>
    </source>
</evidence>
<evidence type="ECO:0000256" key="4">
    <source>
        <dbReference type="ARBA" id="ARBA00006102"/>
    </source>
</evidence>
<dbReference type="Pfam" id="PF03663">
    <property type="entry name" value="Glyco_hydro_76"/>
    <property type="match status" value="1"/>
</dbReference>
<dbReference type="InterPro" id="IPR008928">
    <property type="entry name" value="6-hairpin_glycosidase_sf"/>
</dbReference>
<feature type="compositionally biased region" description="Polar residues" evidence="15">
    <location>
        <begin position="239"/>
        <end position="256"/>
    </location>
</feature>
<dbReference type="InterPro" id="IPR011763">
    <property type="entry name" value="COA_CT_C"/>
</dbReference>
<dbReference type="GO" id="GO:0005739">
    <property type="term" value="C:mitochondrion"/>
    <property type="evidence" value="ECO:0007669"/>
    <property type="project" value="UniProtKB-SubCell"/>
</dbReference>
<evidence type="ECO:0000256" key="1">
    <source>
        <dbReference type="ARBA" id="ARBA00000013"/>
    </source>
</evidence>
<dbReference type="EC" id="5.1.99.6" evidence="14"/>
<comment type="subcellular location">
    <subcellularLocation>
        <location evidence="14">Cytoplasm</location>
    </subcellularLocation>
    <subcellularLocation>
        <location evidence="14">Mitochondrion</location>
    </subcellularLocation>
</comment>
<dbReference type="PROSITE" id="PS50980">
    <property type="entry name" value="COA_CT_NTER"/>
    <property type="match status" value="1"/>
</dbReference>
<dbReference type="GO" id="GO:0052856">
    <property type="term" value="F:NAD(P)HX epimerase activity"/>
    <property type="evidence" value="ECO:0007669"/>
    <property type="project" value="UniProtKB-UniRule"/>
</dbReference>
<feature type="binding site" evidence="14">
    <location>
        <begin position="61"/>
        <end position="65"/>
    </location>
    <ligand>
        <name>(6S)-NADPHX</name>
        <dbReference type="ChEBI" id="CHEBI:64076"/>
    </ligand>
</feature>
<dbReference type="HAMAP" id="MF_01966">
    <property type="entry name" value="NADHX_epimerase"/>
    <property type="match status" value="1"/>
</dbReference>
<keyword evidence="8" id="KW-0521">NADP</keyword>
<evidence type="ECO:0000259" key="18">
    <source>
        <dbReference type="PROSITE" id="PS50989"/>
    </source>
</evidence>
<comment type="catalytic activity">
    <reaction evidence="13">
        <text>3-methylbut-2-enoyl-CoA + hydrogencarbonate + ATP = 3-methyl-(2E)-glutaconyl-CoA + ADP + phosphate + H(+)</text>
        <dbReference type="Rhea" id="RHEA:13589"/>
        <dbReference type="ChEBI" id="CHEBI:15378"/>
        <dbReference type="ChEBI" id="CHEBI:17544"/>
        <dbReference type="ChEBI" id="CHEBI:30616"/>
        <dbReference type="ChEBI" id="CHEBI:43474"/>
        <dbReference type="ChEBI" id="CHEBI:57344"/>
        <dbReference type="ChEBI" id="CHEBI:57346"/>
        <dbReference type="ChEBI" id="CHEBI:456216"/>
        <dbReference type="EC" id="6.4.1.4"/>
    </reaction>
</comment>
<dbReference type="InterPro" id="IPR005198">
    <property type="entry name" value="Glyco_hydro_76"/>
</dbReference>
<feature type="binding site" evidence="14">
    <location>
        <begin position="127"/>
        <end position="133"/>
    </location>
    <ligand>
        <name>(6S)-NADPHX</name>
        <dbReference type="ChEBI" id="CHEBI:64076"/>
    </ligand>
</feature>
<dbReference type="OrthoDB" id="439921at2759"/>
<dbReference type="VEuPathDB" id="FungiDB:yc1106_02299"/>
<dbReference type="GO" id="GO:1905202">
    <property type="term" value="C:methylcrotonoyl-CoA carboxylase complex"/>
    <property type="evidence" value="ECO:0007669"/>
    <property type="project" value="TreeGrafter"/>
</dbReference>
<feature type="region of interest" description="Disordered" evidence="15">
    <location>
        <begin position="1336"/>
        <end position="1359"/>
    </location>
</feature>
<dbReference type="GO" id="GO:0046872">
    <property type="term" value="F:metal ion binding"/>
    <property type="evidence" value="ECO:0007669"/>
    <property type="project" value="UniProtKB-KW"/>
</dbReference>
<dbReference type="Gene3D" id="1.50.10.20">
    <property type="match status" value="1"/>
</dbReference>
<proteinExistence type="inferred from homology"/>
<dbReference type="Pfam" id="PF01039">
    <property type="entry name" value="Carboxyl_trans"/>
    <property type="match status" value="1"/>
</dbReference>
<keyword evidence="20" id="KW-0378">Hydrolase</keyword>
<feature type="domain" description="YjeF N-terminal" evidence="19">
    <location>
        <begin position="11"/>
        <end position="217"/>
    </location>
</feature>
<dbReference type="FunFam" id="3.90.226.10:FF:000007">
    <property type="entry name" value="Methylcrotonoyl-CoA carboxylase subunit beta"/>
    <property type="match status" value="1"/>
</dbReference>
<keyword evidence="16" id="KW-0472">Membrane</keyword>
<evidence type="ECO:0000256" key="8">
    <source>
        <dbReference type="ARBA" id="ARBA00022857"/>
    </source>
</evidence>
<evidence type="ECO:0000256" key="9">
    <source>
        <dbReference type="ARBA" id="ARBA00022958"/>
    </source>
</evidence>
<keyword evidence="10 14" id="KW-0520">NAD</keyword>
<dbReference type="FunFam" id="3.40.50.10260:FF:000005">
    <property type="entry name" value="NAD(P)H-hydrate epimerase"/>
    <property type="match status" value="1"/>
</dbReference>
<evidence type="ECO:0000259" key="17">
    <source>
        <dbReference type="PROSITE" id="PS50980"/>
    </source>
</evidence>
<evidence type="ECO:0000256" key="14">
    <source>
        <dbReference type="HAMAP-Rule" id="MF_03159"/>
    </source>
</evidence>
<dbReference type="Gene3D" id="3.90.226.10">
    <property type="entry name" value="2-enoyl-CoA Hydratase, Chain A, domain 1"/>
    <property type="match status" value="2"/>
</dbReference>
<feature type="binding site" evidence="14">
    <location>
        <position position="123"/>
    </location>
    <ligand>
        <name>K(+)</name>
        <dbReference type="ChEBI" id="CHEBI:29103"/>
    </ligand>
</feature>
<feature type="region of interest" description="Disordered" evidence="15">
    <location>
        <begin position="237"/>
        <end position="294"/>
    </location>
</feature>
<keyword evidence="11 14" id="KW-0413">Isomerase</keyword>
<evidence type="ECO:0000256" key="2">
    <source>
        <dbReference type="ARBA" id="ARBA00000909"/>
    </source>
</evidence>
<name>A0A9Q9DQE4_CURCL</name>
<dbReference type="Gene3D" id="3.40.50.10260">
    <property type="entry name" value="YjeF N-terminal domain"/>
    <property type="match status" value="1"/>
</dbReference>
<dbReference type="NCBIfam" id="TIGR00197">
    <property type="entry name" value="yjeF_nterm"/>
    <property type="match status" value="1"/>
</dbReference>
<evidence type="ECO:0000256" key="6">
    <source>
        <dbReference type="ARBA" id="ARBA00022723"/>
    </source>
</evidence>
<evidence type="ECO:0000256" key="15">
    <source>
        <dbReference type="SAM" id="MobiDB-lite"/>
    </source>
</evidence>
<organism evidence="20 21">
    <name type="scientific">Curvularia clavata</name>
    <dbReference type="NCBI Taxonomy" id="95742"/>
    <lineage>
        <taxon>Eukaryota</taxon>
        <taxon>Fungi</taxon>
        <taxon>Dikarya</taxon>
        <taxon>Ascomycota</taxon>
        <taxon>Pezizomycotina</taxon>
        <taxon>Dothideomycetes</taxon>
        <taxon>Pleosporomycetidae</taxon>
        <taxon>Pleosporales</taxon>
        <taxon>Pleosporineae</taxon>
        <taxon>Pleosporaceae</taxon>
        <taxon>Curvularia</taxon>
    </lineage>
</organism>
<dbReference type="PROSITE" id="PS51385">
    <property type="entry name" value="YJEF_N"/>
    <property type="match status" value="1"/>
</dbReference>
<comment type="cofactor">
    <cofactor evidence="14">
        <name>K(+)</name>
        <dbReference type="ChEBI" id="CHEBI:29103"/>
    </cofactor>
    <text evidence="14">Binds 1 potassium ion per subunit.</text>
</comment>
<feature type="binding site" evidence="14">
    <location>
        <position position="159"/>
    </location>
    <ligand>
        <name>K(+)</name>
        <dbReference type="ChEBI" id="CHEBI:29103"/>
    </ligand>
</feature>
<dbReference type="SUPFAM" id="SSF64153">
    <property type="entry name" value="YjeF N-terminal domain-like"/>
    <property type="match status" value="1"/>
</dbReference>
<evidence type="ECO:0000256" key="12">
    <source>
        <dbReference type="ARBA" id="ARBA00025711"/>
    </source>
</evidence>
<comment type="similarity">
    <text evidence="14">Belongs to the NnrE/AIBP family.</text>
</comment>
<evidence type="ECO:0000256" key="11">
    <source>
        <dbReference type="ARBA" id="ARBA00023235"/>
    </source>
</evidence>
<comment type="similarity">
    <text evidence="5">Belongs to the glycosyl hydrolase 76 family.</text>
</comment>
<comment type="catalytic activity">
    <reaction evidence="3">
        <text>Random hydrolysis of (1-&gt;6)-alpha-D-mannosidic linkages in unbranched (1-&gt;6)-mannans.</text>
        <dbReference type="EC" id="3.2.1.101"/>
    </reaction>
</comment>
<dbReference type="PROSITE" id="PS50989">
    <property type="entry name" value="COA_CT_CTER"/>
    <property type="match status" value="1"/>
</dbReference>
<evidence type="ECO:0000256" key="16">
    <source>
        <dbReference type="SAM" id="Phobius"/>
    </source>
</evidence>
<dbReference type="InterPro" id="IPR029045">
    <property type="entry name" value="ClpP/crotonase-like_dom_sf"/>
</dbReference>
<feature type="binding site" evidence="14">
    <location>
        <position position="62"/>
    </location>
    <ligand>
        <name>K(+)</name>
        <dbReference type="ChEBI" id="CHEBI:29103"/>
    </ligand>
</feature>
<comment type="pathway">
    <text evidence="12">Amino-acid degradation; L-leucine degradation; (S)-3-hydroxy-3-methylglutaryl-CoA from 3-isovaleryl-CoA: step 2/3.</text>
</comment>
<dbReference type="GO" id="GO:0000166">
    <property type="term" value="F:nucleotide binding"/>
    <property type="evidence" value="ECO:0007669"/>
    <property type="project" value="UniProtKB-KW"/>
</dbReference>
<comment type="catalytic activity">
    <reaction evidence="1 14">
        <text>(6R)-NADHX = (6S)-NADHX</text>
        <dbReference type="Rhea" id="RHEA:32215"/>
        <dbReference type="ChEBI" id="CHEBI:64074"/>
        <dbReference type="ChEBI" id="CHEBI:64075"/>
        <dbReference type="EC" id="5.1.99.6"/>
    </reaction>
</comment>
<evidence type="ECO:0000259" key="19">
    <source>
        <dbReference type="PROSITE" id="PS51385"/>
    </source>
</evidence>
<comment type="function">
    <text evidence="14">Catalyzes the epimerization of the S- and R-forms of NAD(P)HX, a damaged form of NAD(P)H that is a result of enzymatic or heat-dependent hydration. This is a prerequisite for the S-specific NAD(P)H-hydrate dehydratase to allow the repair of both epimers of NAD(P)HX.</text>
</comment>
<feature type="transmembrane region" description="Helical" evidence="16">
    <location>
        <begin position="1373"/>
        <end position="1394"/>
    </location>
</feature>
<sequence length="1395" mass="151236">MAIRTLSAKSAAALDQELMSSGAFSIDQLMELAGLSVSQAVFKLQPLNKGKRILVACGPGNNGGDGLVAARHLFHYGYQPTIYYPKQSKNELYQRLKKQLEDLKVPFTDDFNSALKQTDHIVDAIFGFSFSGEVREPFPKVIEALASTDIPVLSVDAPSSWDIEEGPRDSGPGKGFMPPALISLTAPKPLIKKFTGRHFLGGRFLSPEMADKYNLDLPKYEGLDQIVEMPVEGGKLAFSPQSRGTANSGLEMSSEPQPRRIFGKQPSQSSVSREPVQFHPSDITPQRDTDNQGSPCCGKFPIPQFKMIPKAPSREALALLKNTIRPAAAIRPQAQRCLLSSTSRPTTLAHSRAGNLRPASRSVATFTHSHHAEAVSVIPTNVDTSNADFKENKRQMDEATEKLVNLHTKIAQGGPQKARDKHVQRGKMLVRDRISALIDPGTPFLELSQMAGHEMYGEDDVPAGGIVTGIGTVNGVQCMVVANDATVKGGTYYPITVKKHLRAQTIAQENRLPCIYLVDSGGANLPNQADVFPDVNHFGRIFYNQARMSSMGIPQISVVMGPCTAGGAYVPSMSDENIIVENQGHIFLAGPPLVKAATGEIVSAEDLGGGKLHSEVSGVTDYLAVDDAHALVLARRSIGNLNWHRNQTVAAQPSYQEPLYDPQELSGIVGTNLRRQIPIHEVIARIVDGSSFDEFKPLYGSTLVTGFAKIYGHQVGIVANNGILFSESSLKGAHFVQLCGKRHIPLIFLQNISGFMVGQDAEKGGIAKNGAKLVTAVSCVDVPKFTVVVGSSAGAGNYGMCGRAYSPRLMFTWPNAKTSVMGAEQLSSVMEAVGKKVDPALKARIEHESEATFGSARLWDDGIIPPEHTRRVLGMGLQMACGGQNQRVDKESTWGVFRMPGSQYPGTPLVSIALGPISHAVMKLFSPAQALAALSLLSTQVVRPLTQALTLDPNSPDSIKDVSSKVAKQLVAQYATIDDKGVHVLGGYPGILYPPYYWWQAGAMFGTLLDYWHYTGDDQYNEMVREGLIHQFGEHLDLMPSNQSKNEGNDDQVFWAFSMIAAAEYKLPDPPEDQPGWLAITQSVFNQFVGRYQKEVADGNCGGGMRWQIYPWLNGWTYKNTASNGGLFHLGARLAMYTGNDTYAVWAEKAFDWMSDSPILPGDGQVYDGTSMTTNPPCSKADQTPWTYNYGIMIAGAAYMYNYTNGADKWKTALSQFLNKSAIFFPEDKGGVMIEVCEAKQLCDADQESFKAYLARWLGITIQMAPEFTPQILPRLQKSAVGAAQTCEGPSQHNGGPHQCGMKWYNTGFDGIGGVGPQMTALNVISVLNAERVPAPYSHSTGGTSKGDPGLGSGNDEDRLPKFEKEITTADKAGAAILTILVAAMFVGGSYWMLI</sequence>
<dbReference type="PANTHER" id="PTHR22855:SF13">
    <property type="entry name" value="METHYLCROTONOYL-COA CARBOXYLASE BETA CHAIN, MITOCHONDRIAL"/>
    <property type="match status" value="1"/>
</dbReference>
<dbReference type="GO" id="GO:0005975">
    <property type="term" value="P:carbohydrate metabolic process"/>
    <property type="evidence" value="ECO:0007669"/>
    <property type="project" value="InterPro"/>
</dbReference>
<dbReference type="InterPro" id="IPR034733">
    <property type="entry name" value="AcCoA_carboxyl_beta"/>
</dbReference>
<keyword evidence="7 14" id="KW-0547">Nucleotide-binding</keyword>
<feature type="binding site" evidence="14">
    <location>
        <position position="156"/>
    </location>
    <ligand>
        <name>(6S)-NADPHX</name>
        <dbReference type="ChEBI" id="CHEBI:64076"/>
    </ligand>
</feature>
<dbReference type="Proteomes" id="UP001056012">
    <property type="component" value="Chromosome 2"/>
</dbReference>
<dbReference type="GO" id="GO:0004485">
    <property type="term" value="F:methylcrotonoyl-CoA carboxylase activity"/>
    <property type="evidence" value="ECO:0007669"/>
    <property type="project" value="UniProtKB-EC"/>
</dbReference>
<keyword evidence="6 14" id="KW-0479">Metal-binding</keyword>
<evidence type="ECO:0000256" key="3">
    <source>
        <dbReference type="ARBA" id="ARBA00001452"/>
    </source>
</evidence>
<feature type="domain" description="CoA carboxyltransferase C-terminal" evidence="18">
    <location>
        <begin position="661"/>
        <end position="879"/>
    </location>
</feature>
<feature type="domain" description="CoA carboxyltransferase N-terminal" evidence="17">
    <location>
        <begin position="396"/>
        <end position="653"/>
    </location>
</feature>
<dbReference type="InterPro" id="IPR036652">
    <property type="entry name" value="YjeF_N_dom_sf"/>
</dbReference>
<evidence type="ECO:0000313" key="21">
    <source>
        <dbReference type="Proteomes" id="UP001056012"/>
    </source>
</evidence>
<evidence type="ECO:0000256" key="7">
    <source>
        <dbReference type="ARBA" id="ARBA00022741"/>
    </source>
</evidence>
<keyword evidence="16" id="KW-0812">Transmembrane</keyword>
<dbReference type="EMBL" id="CP089275">
    <property type="protein sequence ID" value="USP75025.1"/>
    <property type="molecule type" value="Genomic_DNA"/>
</dbReference>
<keyword evidence="21" id="KW-1185">Reference proteome</keyword>
<dbReference type="SUPFAM" id="SSF52096">
    <property type="entry name" value="ClpP/crotonase"/>
    <property type="match status" value="2"/>
</dbReference>
<reference evidence="20" key="1">
    <citation type="submission" date="2021-12" db="EMBL/GenBank/DDBJ databases">
        <title>Curvularia clavata genome.</title>
        <authorList>
            <person name="Cao Y."/>
        </authorList>
    </citation>
    <scope>NUCLEOTIDE SEQUENCE</scope>
    <source>
        <strain evidence="20">Yc1106</strain>
    </source>
</reference>
<dbReference type="FunFam" id="1.50.10.20:FF:000033">
    <property type="entry name" value="Mannan endo-1,6-alpha-mannosidase"/>
    <property type="match status" value="1"/>
</dbReference>
<keyword evidence="9 14" id="KW-0630">Potassium</keyword>
<comment type="similarity">
    <text evidence="4">Belongs to the AccD/PCCB family.</text>
</comment>